<dbReference type="GO" id="GO:0006274">
    <property type="term" value="P:DNA replication termination"/>
    <property type="evidence" value="ECO:0007669"/>
    <property type="project" value="UniProtKB-UniRule"/>
</dbReference>
<evidence type="ECO:0000256" key="3">
    <source>
        <dbReference type="ARBA" id="ARBA00023125"/>
    </source>
</evidence>
<dbReference type="Gene3D" id="3.50.14.10">
    <property type="entry name" value="Replication terminator Tus, domain 1 superfamily/Replication terminator Tus"/>
    <property type="match status" value="1"/>
</dbReference>
<name>A0A4R3Z6X3_9GAMM</name>
<evidence type="ECO:0000313" key="6">
    <source>
        <dbReference type="Proteomes" id="UP000295719"/>
    </source>
</evidence>
<keyword evidence="2" id="KW-0235">DNA replication</keyword>
<dbReference type="InterPro" id="IPR008865">
    <property type="entry name" value="DNA_replication_term_site-bd"/>
</dbReference>
<evidence type="ECO:0000256" key="2">
    <source>
        <dbReference type="ARBA" id="ARBA00022705"/>
    </source>
</evidence>
<dbReference type="RefSeq" id="WP_131863333.1">
    <property type="nucleotide sequence ID" value="NZ_SMCR01000001.1"/>
</dbReference>
<dbReference type="GO" id="GO:0003677">
    <property type="term" value="F:DNA binding"/>
    <property type="evidence" value="ECO:0007669"/>
    <property type="project" value="UniProtKB-UniRule"/>
</dbReference>
<comment type="caution">
    <text evidence="5">The sequence shown here is derived from an EMBL/GenBank/DDBJ whole genome shotgun (WGS) entry which is preliminary data.</text>
</comment>
<keyword evidence="3" id="KW-0238">DNA-binding</keyword>
<evidence type="ECO:0000313" key="5">
    <source>
        <dbReference type="EMBL" id="TCV99789.1"/>
    </source>
</evidence>
<dbReference type="Proteomes" id="UP000295719">
    <property type="component" value="Unassembled WGS sequence"/>
</dbReference>
<accession>A0A4R3Z6X3</accession>
<dbReference type="SUPFAM" id="SSF56596">
    <property type="entry name" value="Replication terminator protein (Tus)"/>
    <property type="match status" value="1"/>
</dbReference>
<dbReference type="EMBL" id="SMCR01000001">
    <property type="protein sequence ID" value="TCV99789.1"/>
    <property type="molecule type" value="Genomic_DNA"/>
</dbReference>
<keyword evidence="1" id="KW-0963">Cytoplasm</keyword>
<dbReference type="NCBIfam" id="TIGR02648">
    <property type="entry name" value="rep_term_tus"/>
    <property type="match status" value="1"/>
</dbReference>
<evidence type="ECO:0000256" key="1">
    <source>
        <dbReference type="ARBA" id="ARBA00022490"/>
    </source>
</evidence>
<dbReference type="GO" id="GO:0005737">
    <property type="term" value="C:cytoplasm"/>
    <property type="evidence" value="ECO:0007669"/>
    <property type="project" value="InterPro"/>
</dbReference>
<dbReference type="AlphaFoldDB" id="A0A4R3Z6X3"/>
<dbReference type="InterPro" id="IPR036384">
    <property type="entry name" value="Tus_sf"/>
</dbReference>
<proteinExistence type="predicted"/>
<protein>
    <recommendedName>
        <fullName evidence="4">DNA replication terminus site-binding protein</fullName>
    </recommendedName>
</protein>
<dbReference type="InterPro" id="IPR036381">
    <property type="entry name" value="Tus_dom1"/>
</dbReference>
<dbReference type="OrthoDB" id="6298545at2"/>
<dbReference type="Gene3D" id="3.30.54.10">
    <property type="match status" value="1"/>
</dbReference>
<keyword evidence="6" id="KW-1185">Reference proteome</keyword>
<dbReference type="Pfam" id="PF05472">
    <property type="entry name" value="Ter"/>
    <property type="match status" value="1"/>
</dbReference>
<sequence length="310" mass="35556">MQPIDLIDRLNNCFDQLQCGLNEMNDLMLSLKPTVARVFVLPEVDKGEEHQHISKIEVTQLVGQKARVTGLAHYKRMFIYDQKQNTSSKSAIRLPGALCWTVDNAQYQAALEIITRINCLKTELMKLITVESALPPEQRFDFVHQHLRGLKTLSAYRSLQVITDPDTVRFGWANKQIIKNLTRQEVLAMLGKSLEAKRTVPPYSRAQWNEKLREEINAVSKLPPDIKLKIRRPVKVQPIARVWYQQQQKQIQYACPSPLLVLCRGNATTAVPIVGELLNYDSDNIAHRHKPKSQPTRLLLPRLHLYVADE</sequence>
<gene>
    <name evidence="5" type="ORF">EDC52_101126</name>
</gene>
<organism evidence="5 6">
    <name type="scientific">Biostraticola tofi</name>
    <dbReference type="NCBI Taxonomy" id="466109"/>
    <lineage>
        <taxon>Bacteria</taxon>
        <taxon>Pseudomonadati</taxon>
        <taxon>Pseudomonadota</taxon>
        <taxon>Gammaproteobacteria</taxon>
        <taxon>Enterobacterales</taxon>
        <taxon>Bruguierivoracaceae</taxon>
        <taxon>Biostraticola</taxon>
    </lineage>
</organism>
<reference evidence="5 6" key="1">
    <citation type="submission" date="2019-03" db="EMBL/GenBank/DDBJ databases">
        <title>Genomic Encyclopedia of Type Strains, Phase IV (KMG-IV): sequencing the most valuable type-strain genomes for metagenomic binning, comparative biology and taxonomic classification.</title>
        <authorList>
            <person name="Goeker M."/>
        </authorList>
    </citation>
    <scope>NUCLEOTIDE SEQUENCE [LARGE SCALE GENOMIC DNA]</scope>
    <source>
        <strain evidence="5 6">DSM 19580</strain>
    </source>
</reference>
<evidence type="ECO:0000256" key="4">
    <source>
        <dbReference type="NCBIfam" id="TIGR02648"/>
    </source>
</evidence>